<keyword evidence="3" id="KW-1185">Reference proteome</keyword>
<comment type="caution">
    <text evidence="2">The sequence shown here is derived from an EMBL/GenBank/DDBJ whole genome shotgun (WGS) entry which is preliminary data.</text>
</comment>
<reference evidence="2" key="1">
    <citation type="journal article" date="2020" name="G3 (Bethesda)">
        <title>High-Quality Assemblies for Three Invasive Social Wasps from the &lt;i&gt;Vespula&lt;/i&gt; Genus.</title>
        <authorList>
            <person name="Harrop T.W.R."/>
            <person name="Guhlin J."/>
            <person name="McLaughlin G.M."/>
            <person name="Permina E."/>
            <person name="Stockwell P."/>
            <person name="Gilligan J."/>
            <person name="Le Lec M.F."/>
            <person name="Gruber M.A.M."/>
            <person name="Quinn O."/>
            <person name="Lovegrove M."/>
            <person name="Duncan E.J."/>
            <person name="Remnant E.J."/>
            <person name="Van Eeckhoven J."/>
            <person name="Graham B."/>
            <person name="Knapp R.A."/>
            <person name="Langford K.W."/>
            <person name="Kronenberg Z."/>
            <person name="Press M.O."/>
            <person name="Eacker S.M."/>
            <person name="Wilson-Rankin E.E."/>
            <person name="Purcell J."/>
            <person name="Lester P.J."/>
            <person name="Dearden P.K."/>
        </authorList>
    </citation>
    <scope>NUCLEOTIDE SEQUENCE</scope>
    <source>
        <strain evidence="2">Volc-1</strain>
    </source>
</reference>
<feature type="region of interest" description="Disordered" evidence="1">
    <location>
        <begin position="1"/>
        <end position="38"/>
    </location>
</feature>
<protein>
    <submittedName>
        <fullName evidence="2">Uncharacterized protein</fullName>
    </submittedName>
</protein>
<dbReference type="Proteomes" id="UP000600918">
    <property type="component" value="Unassembled WGS sequence"/>
</dbReference>
<evidence type="ECO:0000313" key="3">
    <source>
        <dbReference type="Proteomes" id="UP000600918"/>
    </source>
</evidence>
<dbReference type="EMBL" id="JACSDY010000023">
    <property type="protein sequence ID" value="KAF7390650.1"/>
    <property type="molecule type" value="Genomic_DNA"/>
</dbReference>
<accession>A0A834MZV8</accession>
<name>A0A834MZV8_VESPE</name>
<proteinExistence type="predicted"/>
<evidence type="ECO:0000256" key="1">
    <source>
        <dbReference type="SAM" id="MobiDB-lite"/>
    </source>
</evidence>
<sequence>MEMSDDYQDMVNPGGGVAMGNIQPMGHHRHTPESPLIPSQVGLSKVSTQLALAPIVAPSCRFGEKVGERATIRRDL</sequence>
<organism evidence="2 3">
    <name type="scientific">Vespula pensylvanica</name>
    <name type="common">Western yellow jacket</name>
    <name type="synonym">Wasp</name>
    <dbReference type="NCBI Taxonomy" id="30213"/>
    <lineage>
        <taxon>Eukaryota</taxon>
        <taxon>Metazoa</taxon>
        <taxon>Ecdysozoa</taxon>
        <taxon>Arthropoda</taxon>
        <taxon>Hexapoda</taxon>
        <taxon>Insecta</taxon>
        <taxon>Pterygota</taxon>
        <taxon>Neoptera</taxon>
        <taxon>Endopterygota</taxon>
        <taxon>Hymenoptera</taxon>
        <taxon>Apocrita</taxon>
        <taxon>Aculeata</taxon>
        <taxon>Vespoidea</taxon>
        <taxon>Vespidae</taxon>
        <taxon>Vespinae</taxon>
        <taxon>Vespula</taxon>
    </lineage>
</organism>
<dbReference type="AlphaFoldDB" id="A0A834MZV8"/>
<evidence type="ECO:0000313" key="2">
    <source>
        <dbReference type="EMBL" id="KAF7390650.1"/>
    </source>
</evidence>
<gene>
    <name evidence="2" type="ORF">H0235_017812</name>
</gene>